<evidence type="ECO:0000256" key="1">
    <source>
        <dbReference type="SAM" id="MobiDB-lite"/>
    </source>
</evidence>
<proteinExistence type="predicted"/>
<feature type="region of interest" description="Disordered" evidence="1">
    <location>
        <begin position="68"/>
        <end position="102"/>
    </location>
</feature>
<comment type="caution">
    <text evidence="2">The sequence shown here is derived from an EMBL/GenBank/DDBJ whole genome shotgun (WGS) entry which is preliminary data.</text>
</comment>
<dbReference type="Proteomes" id="UP001239445">
    <property type="component" value="Unassembled WGS sequence"/>
</dbReference>
<dbReference type="EMBL" id="MU839832">
    <property type="protein sequence ID" value="KAK1756260.1"/>
    <property type="molecule type" value="Genomic_DNA"/>
</dbReference>
<protein>
    <submittedName>
        <fullName evidence="2">Uncharacterized protein</fullName>
    </submittedName>
</protein>
<keyword evidence="3" id="KW-1185">Reference proteome</keyword>
<reference evidence="2" key="1">
    <citation type="submission" date="2023-06" db="EMBL/GenBank/DDBJ databases">
        <title>Genome-scale phylogeny and comparative genomics of the fungal order Sordariales.</title>
        <authorList>
            <consortium name="Lawrence Berkeley National Laboratory"/>
            <person name="Hensen N."/>
            <person name="Bonometti L."/>
            <person name="Westerberg I."/>
            <person name="Brannstrom I.O."/>
            <person name="Guillou S."/>
            <person name="Cros-Aarteil S."/>
            <person name="Calhoun S."/>
            <person name="Haridas S."/>
            <person name="Kuo A."/>
            <person name="Mondo S."/>
            <person name="Pangilinan J."/>
            <person name="Riley R."/>
            <person name="Labutti K."/>
            <person name="Andreopoulos B."/>
            <person name="Lipzen A."/>
            <person name="Chen C."/>
            <person name="Yanf M."/>
            <person name="Daum C."/>
            <person name="Ng V."/>
            <person name="Clum A."/>
            <person name="Steindorff A."/>
            <person name="Ohm R."/>
            <person name="Martin F."/>
            <person name="Silar P."/>
            <person name="Natvig D."/>
            <person name="Lalanne C."/>
            <person name="Gautier V."/>
            <person name="Ament-Velasquez S.L."/>
            <person name="Kruys A."/>
            <person name="Hutchinson M.I."/>
            <person name="Powell A.J."/>
            <person name="Barry K."/>
            <person name="Miller A.N."/>
            <person name="Grigoriev I.V."/>
            <person name="Debuchy R."/>
            <person name="Gladieux P."/>
            <person name="Thoren M.H."/>
            <person name="Johannesson H."/>
        </authorList>
    </citation>
    <scope>NUCLEOTIDE SEQUENCE</scope>
    <source>
        <strain evidence="2">PSN4</strain>
    </source>
</reference>
<evidence type="ECO:0000313" key="3">
    <source>
        <dbReference type="Proteomes" id="UP001239445"/>
    </source>
</evidence>
<accession>A0AAJ0BDF3</accession>
<dbReference type="CDD" id="cd04301">
    <property type="entry name" value="NAT_SF"/>
    <property type="match status" value="1"/>
</dbReference>
<feature type="region of interest" description="Disordered" evidence="1">
    <location>
        <begin position="193"/>
        <end position="215"/>
    </location>
</feature>
<dbReference type="InterPro" id="IPR016181">
    <property type="entry name" value="Acyl_CoA_acyltransferase"/>
</dbReference>
<feature type="compositionally biased region" description="Low complexity" evidence="1">
    <location>
        <begin position="69"/>
        <end position="80"/>
    </location>
</feature>
<gene>
    <name evidence="2" type="ORF">QBC47DRAFT_412836</name>
</gene>
<name>A0AAJ0BDF3_9PEZI</name>
<dbReference type="Gene3D" id="3.40.630.30">
    <property type="match status" value="1"/>
</dbReference>
<organism evidence="2 3">
    <name type="scientific">Echria macrotheca</name>
    <dbReference type="NCBI Taxonomy" id="438768"/>
    <lineage>
        <taxon>Eukaryota</taxon>
        <taxon>Fungi</taxon>
        <taxon>Dikarya</taxon>
        <taxon>Ascomycota</taxon>
        <taxon>Pezizomycotina</taxon>
        <taxon>Sordariomycetes</taxon>
        <taxon>Sordariomycetidae</taxon>
        <taxon>Sordariales</taxon>
        <taxon>Schizotheciaceae</taxon>
        <taxon>Echria</taxon>
    </lineage>
</organism>
<dbReference type="AlphaFoldDB" id="A0AAJ0BDF3"/>
<dbReference type="SUPFAM" id="SSF55729">
    <property type="entry name" value="Acyl-CoA N-acyltransferases (Nat)"/>
    <property type="match status" value="1"/>
</dbReference>
<evidence type="ECO:0000313" key="2">
    <source>
        <dbReference type="EMBL" id="KAK1756260.1"/>
    </source>
</evidence>
<sequence>MPLAFSRGRIEAVVEQEVVVKQEAEAQQEVEVQQEAERTGTITLPSIDLAAIRGPLNKNKNAPQLFYESPTPSLPSVSSLRGGGAGSSQCDADEGSPIAGRRDFRGTLGDDWHPIHYEGQFIRSWRSEFEDIKFPTVKFNTTDHHHRDINPSDGTFLPPVEYGDCFPSNEPASVEFPQGTEEYPAWVPEADAPTESIQEKEEEEQQPQIISQPVPDYDLSAPRIPCYIRPAQISDMVQVVAIYNHEVENGLQAPDSKPLSLDDFKRIFTVETVSAGLPFLVAVYGSVKGFKTTTGKVHISPSTRRPPEATAWPNTSMVGRIAGFAYLSPWSLGLGGRPSEASRASVKVNLYVSPDFRRKRVGSALLDRLLSMHSTRFETRDNYDYIDAIKNPIYGSPEVNARKTWRMFLSYNVLHATGNQFSAEVRKATEENEKDLKSIEVVLEDSFYFDKIARYNMALRTPKKGAETVSWMDVVVYEHTCHNGGDFKDVVNY</sequence>